<proteinExistence type="predicted"/>
<accession>A0A5C8ZU57</accession>
<sequence>MLVSVHLPKTAGTSFREALSESYGTRLYTDYNDRPVNTPLLSLRLRTVCSAVTLPFNSPVLTGSFDCVHGHFLPFKYCALGVTASPQFITWLRDPLDRLLSHYFYWRDASLSSNFGPVWQQFRDESWSLERFCSEPVMRNLYARFLWGFPLRHFDFVGLTEHYEADLEFLGNHVLQRNLKLVRRNIMSGTGKREAKDALSARFIENVRGWHSKDYRIYEQALEMRARRIRLGSGKD</sequence>
<dbReference type="SUPFAM" id="SSF52540">
    <property type="entry name" value="P-loop containing nucleoside triphosphate hydrolases"/>
    <property type="match status" value="1"/>
</dbReference>
<evidence type="ECO:0000313" key="1">
    <source>
        <dbReference type="EMBL" id="TXS91339.1"/>
    </source>
</evidence>
<dbReference type="InterPro" id="IPR027417">
    <property type="entry name" value="P-loop_NTPase"/>
</dbReference>
<dbReference type="RefSeq" id="WP_148069573.1">
    <property type="nucleotide sequence ID" value="NZ_VRZA01000006.1"/>
</dbReference>
<dbReference type="Proteomes" id="UP000321039">
    <property type="component" value="Unassembled WGS sequence"/>
</dbReference>
<keyword evidence="2" id="KW-1185">Reference proteome</keyword>
<protein>
    <recommendedName>
        <fullName evidence="3">Sulfotransferase family protein</fullName>
    </recommendedName>
</protein>
<dbReference type="Gene3D" id="3.40.50.300">
    <property type="entry name" value="P-loop containing nucleotide triphosphate hydrolases"/>
    <property type="match status" value="1"/>
</dbReference>
<organism evidence="1 2">
    <name type="scientific">Parahaliea maris</name>
    <dbReference type="NCBI Taxonomy" id="2716870"/>
    <lineage>
        <taxon>Bacteria</taxon>
        <taxon>Pseudomonadati</taxon>
        <taxon>Pseudomonadota</taxon>
        <taxon>Gammaproteobacteria</taxon>
        <taxon>Cellvibrionales</taxon>
        <taxon>Halieaceae</taxon>
        <taxon>Parahaliea</taxon>
    </lineage>
</organism>
<gene>
    <name evidence="1" type="ORF">FV139_16545</name>
</gene>
<comment type="caution">
    <text evidence="1">The sequence shown here is derived from an EMBL/GenBank/DDBJ whole genome shotgun (WGS) entry which is preliminary data.</text>
</comment>
<evidence type="ECO:0008006" key="3">
    <source>
        <dbReference type="Google" id="ProtNLM"/>
    </source>
</evidence>
<dbReference type="EMBL" id="VRZA01000006">
    <property type="protein sequence ID" value="TXS91339.1"/>
    <property type="molecule type" value="Genomic_DNA"/>
</dbReference>
<evidence type="ECO:0000313" key="2">
    <source>
        <dbReference type="Proteomes" id="UP000321039"/>
    </source>
</evidence>
<reference evidence="1 2" key="1">
    <citation type="submission" date="2019-08" db="EMBL/GenBank/DDBJ databases">
        <title>Parahaliea maris sp. nov., isolated from the surface seawater.</title>
        <authorList>
            <person name="Liu Y."/>
        </authorList>
    </citation>
    <scope>NUCLEOTIDE SEQUENCE [LARGE SCALE GENOMIC DNA]</scope>
    <source>
        <strain evidence="1 2">HSLHS9</strain>
    </source>
</reference>
<name>A0A5C8ZU57_9GAMM</name>
<dbReference type="AlphaFoldDB" id="A0A5C8ZU57"/>